<dbReference type="EMBL" id="VXIS01000104">
    <property type="protein sequence ID" value="KAA8904798.1"/>
    <property type="molecule type" value="Genomic_DNA"/>
</dbReference>
<comment type="caution">
    <text evidence="2">The sequence shown here is derived from an EMBL/GenBank/DDBJ whole genome shotgun (WGS) entry which is preliminary data.</text>
</comment>
<name>A0A5J5EVU9_9PEZI</name>
<feature type="compositionally biased region" description="Basic and acidic residues" evidence="1">
    <location>
        <begin position="143"/>
        <end position="153"/>
    </location>
</feature>
<feature type="compositionally biased region" description="Low complexity" evidence="1">
    <location>
        <begin position="215"/>
        <end position="233"/>
    </location>
</feature>
<gene>
    <name evidence="2" type="ORF">FN846DRAFT_1021955</name>
</gene>
<dbReference type="InParanoid" id="A0A5J5EVU9"/>
<feature type="region of interest" description="Disordered" evidence="1">
    <location>
        <begin position="136"/>
        <end position="155"/>
    </location>
</feature>
<evidence type="ECO:0000313" key="2">
    <source>
        <dbReference type="EMBL" id="KAA8904798.1"/>
    </source>
</evidence>
<reference evidence="2 3" key="1">
    <citation type="submission" date="2019-09" db="EMBL/GenBank/DDBJ databases">
        <title>Draft genome of the ectomycorrhizal ascomycete Sphaerosporella brunnea.</title>
        <authorList>
            <consortium name="DOE Joint Genome Institute"/>
            <person name="Benucci G.M."/>
            <person name="Marozzi G."/>
            <person name="Antonielli L."/>
            <person name="Sanchez S."/>
            <person name="Marco P."/>
            <person name="Wang X."/>
            <person name="Falini L.B."/>
            <person name="Barry K."/>
            <person name="Haridas S."/>
            <person name="Lipzen A."/>
            <person name="Labutti K."/>
            <person name="Grigoriev I.V."/>
            <person name="Murat C."/>
            <person name="Martin F."/>
            <person name="Albertini E."/>
            <person name="Donnini D."/>
            <person name="Bonito G."/>
        </authorList>
    </citation>
    <scope>NUCLEOTIDE SEQUENCE [LARGE SCALE GENOMIC DNA]</scope>
    <source>
        <strain evidence="2 3">Sb_GMNB300</strain>
    </source>
</reference>
<feature type="region of interest" description="Disordered" evidence="1">
    <location>
        <begin position="1"/>
        <end position="23"/>
    </location>
</feature>
<accession>A0A5J5EVU9</accession>
<evidence type="ECO:0000313" key="3">
    <source>
        <dbReference type="Proteomes" id="UP000326924"/>
    </source>
</evidence>
<dbReference type="AlphaFoldDB" id="A0A5J5EVU9"/>
<organism evidence="2 3">
    <name type="scientific">Sphaerosporella brunnea</name>
    <dbReference type="NCBI Taxonomy" id="1250544"/>
    <lineage>
        <taxon>Eukaryota</taxon>
        <taxon>Fungi</taxon>
        <taxon>Dikarya</taxon>
        <taxon>Ascomycota</taxon>
        <taxon>Pezizomycotina</taxon>
        <taxon>Pezizomycetes</taxon>
        <taxon>Pezizales</taxon>
        <taxon>Pyronemataceae</taxon>
        <taxon>Sphaerosporella</taxon>
    </lineage>
</organism>
<sequence>MPADRRKNISQTPNARIKRNRPRESLVYKKSALRSKFANRFTRWLKTHFDATEEERAAKKAAIENLYNLELEKLVAWSAENQQEAEPDPDPEETFRVNGWSGVLAPPPPRDENGRFLAMNGQFTKEARMARWAAQAALGEEQDSGREEPEAQEAHTALLDSSGASNAALDIERPPAVNVGKAMMVDASTSTEDLPVCCEGCWSSISGTREVVIEIESSPEPESQSETQESSLSDPPGALGLKLYAPSRSKNIVRRFMHYARFMEDSGGQNFQGVVPAIQQKHHGTMDNREAQEVEEDDWLLEVLESDD</sequence>
<proteinExistence type="predicted"/>
<feature type="region of interest" description="Disordered" evidence="1">
    <location>
        <begin position="215"/>
        <end position="239"/>
    </location>
</feature>
<evidence type="ECO:0000256" key="1">
    <source>
        <dbReference type="SAM" id="MobiDB-lite"/>
    </source>
</evidence>
<feature type="compositionally biased region" description="Acidic residues" evidence="1">
    <location>
        <begin position="83"/>
        <end position="92"/>
    </location>
</feature>
<protein>
    <submittedName>
        <fullName evidence="2">Uncharacterized protein</fullName>
    </submittedName>
</protein>
<keyword evidence="3" id="KW-1185">Reference proteome</keyword>
<dbReference type="Proteomes" id="UP000326924">
    <property type="component" value="Unassembled WGS sequence"/>
</dbReference>
<feature type="region of interest" description="Disordered" evidence="1">
    <location>
        <begin position="80"/>
        <end position="114"/>
    </location>
</feature>